<protein>
    <submittedName>
        <fullName evidence="1">Uncharacterized protein</fullName>
    </submittedName>
</protein>
<reference evidence="1 2" key="1">
    <citation type="journal article" date="2017" name="Int. J. Parasitol.">
        <title>The genome of the protozoan parasite Cystoisospora suis and a reverse vaccinology approach to identify vaccine candidates.</title>
        <authorList>
            <person name="Palmieri N."/>
            <person name="Shrestha A."/>
            <person name="Ruttkowski B."/>
            <person name="Beck T."/>
            <person name="Vogl C."/>
            <person name="Tomley F."/>
            <person name="Blake D.P."/>
            <person name="Joachim A."/>
        </authorList>
    </citation>
    <scope>NUCLEOTIDE SEQUENCE [LARGE SCALE GENOMIC DNA]</scope>
    <source>
        <strain evidence="1 2">Wien I</strain>
    </source>
</reference>
<evidence type="ECO:0000313" key="1">
    <source>
        <dbReference type="EMBL" id="PHJ16937.1"/>
    </source>
</evidence>
<name>A0A2C6KHB3_9APIC</name>
<dbReference type="EMBL" id="MIGC01005450">
    <property type="protein sequence ID" value="PHJ16937.1"/>
    <property type="molecule type" value="Genomic_DNA"/>
</dbReference>
<accession>A0A2C6KHB3</accession>
<sequence length="209" mass="24317">MTAGTSRIVVRYSLQSLLPPSTAFVPISEEPLTAFTWTRALFRPPTLSCEHRESLSYCRVWCTEEDVPYKARSRLRRWHLRRQICGKASSGFRRRSPKRSRIVALLEPDSWWVRRTRVPPPQVPQRRHHRPCRTRRNQLHRSETVHPRRCHRLIDFCGVAATASLSTLPKHFCFRCPLFSDADPVYTFPCLNPYVEPFSLNVATVPPLG</sequence>
<dbReference type="GeneID" id="94432573"/>
<keyword evidence="2" id="KW-1185">Reference proteome</keyword>
<dbReference type="RefSeq" id="XP_067918662.1">
    <property type="nucleotide sequence ID" value="XM_068069362.1"/>
</dbReference>
<dbReference type="Proteomes" id="UP000221165">
    <property type="component" value="Unassembled WGS sequence"/>
</dbReference>
<evidence type="ECO:0000313" key="2">
    <source>
        <dbReference type="Proteomes" id="UP000221165"/>
    </source>
</evidence>
<gene>
    <name evidence="1" type="ORF">CSUI_009246</name>
</gene>
<comment type="caution">
    <text evidence="1">The sequence shown here is derived from an EMBL/GenBank/DDBJ whole genome shotgun (WGS) entry which is preliminary data.</text>
</comment>
<dbReference type="AlphaFoldDB" id="A0A2C6KHB3"/>
<organism evidence="1 2">
    <name type="scientific">Cystoisospora suis</name>
    <dbReference type="NCBI Taxonomy" id="483139"/>
    <lineage>
        <taxon>Eukaryota</taxon>
        <taxon>Sar</taxon>
        <taxon>Alveolata</taxon>
        <taxon>Apicomplexa</taxon>
        <taxon>Conoidasida</taxon>
        <taxon>Coccidia</taxon>
        <taxon>Eucoccidiorida</taxon>
        <taxon>Eimeriorina</taxon>
        <taxon>Sarcocystidae</taxon>
        <taxon>Cystoisospora</taxon>
    </lineage>
</organism>
<proteinExistence type="predicted"/>
<dbReference type="VEuPathDB" id="ToxoDB:CSUI_009246"/>